<dbReference type="InterPro" id="IPR015413">
    <property type="entry name" value="Methionyl/Leucyl_tRNA_Synth"/>
</dbReference>
<comment type="subcellular location">
    <subcellularLocation>
        <location evidence="9">Cytoplasm</location>
    </subcellularLocation>
</comment>
<dbReference type="PANTHER" id="PTHR43740">
    <property type="entry name" value="LEUCYL-TRNA SYNTHETASE"/>
    <property type="match status" value="1"/>
</dbReference>
<dbReference type="FunFam" id="1.10.730.10:FF:000002">
    <property type="entry name" value="Leucine--tRNA ligase"/>
    <property type="match status" value="1"/>
</dbReference>
<evidence type="ECO:0000256" key="8">
    <source>
        <dbReference type="ARBA" id="ARBA00047469"/>
    </source>
</evidence>
<evidence type="ECO:0000256" key="5">
    <source>
        <dbReference type="ARBA" id="ARBA00022840"/>
    </source>
</evidence>
<dbReference type="NCBIfam" id="TIGR00396">
    <property type="entry name" value="leuS_bact"/>
    <property type="match status" value="1"/>
</dbReference>
<feature type="domain" description="Methionyl/Leucyl tRNA synthetase" evidence="13">
    <location>
        <begin position="36"/>
        <end position="171"/>
    </location>
</feature>
<dbReference type="PRINTS" id="PR00985">
    <property type="entry name" value="TRNASYNTHLEU"/>
</dbReference>
<gene>
    <name evidence="9" type="primary">leuS</name>
    <name evidence="15" type="ORF">GE300_13720</name>
</gene>
<dbReference type="Proteomes" id="UP000474957">
    <property type="component" value="Unassembled WGS sequence"/>
</dbReference>
<dbReference type="CDD" id="cd00812">
    <property type="entry name" value="LeuRS_core"/>
    <property type="match status" value="1"/>
</dbReference>
<evidence type="ECO:0000256" key="6">
    <source>
        <dbReference type="ARBA" id="ARBA00022917"/>
    </source>
</evidence>
<dbReference type="InterPro" id="IPR013155">
    <property type="entry name" value="M/V/L/I-tRNA-synth_anticd-bd"/>
</dbReference>
<dbReference type="Gene3D" id="3.40.50.620">
    <property type="entry name" value="HUPs"/>
    <property type="match status" value="2"/>
</dbReference>
<organism evidence="15 16">
    <name type="scientific">Halovulum marinum</name>
    <dbReference type="NCBI Taxonomy" id="2662447"/>
    <lineage>
        <taxon>Bacteria</taxon>
        <taxon>Pseudomonadati</taxon>
        <taxon>Pseudomonadota</taxon>
        <taxon>Alphaproteobacteria</taxon>
        <taxon>Rhodobacterales</taxon>
        <taxon>Paracoccaceae</taxon>
        <taxon>Halovulum</taxon>
    </lineage>
</organism>
<feature type="short sequence motif" description="'HIGH' region" evidence="9">
    <location>
        <begin position="41"/>
        <end position="51"/>
    </location>
</feature>
<dbReference type="SUPFAM" id="SSF47323">
    <property type="entry name" value="Anticodon-binding domain of a subclass of class I aminoacyl-tRNA synthetases"/>
    <property type="match status" value="1"/>
</dbReference>
<sequence>MTRYNAQAVEPKWQRTWDAQQVFRARRDQDKPKYYVLEMFPYPSGRIHMGHVRNYTMGDMIARYKMARGFSVLHPMGWDAFGMPAENAAMERNIHPGDWTYRNIDDMRAQMKPLGFAIDWSREFATCDPEYYGQQQALFLDFLEAGLITRKNAVVNWDPVDMTVLANEQVENGRGWRSGALVERRELTQWFFRISDFSEELLEAIDTLTDWPEKVRLMQANWIGRSRGLQTAFRLDNAPEGFDALEVYTTRPDTLMGASFVGISPDHPLARALETNPEIKAFNEECRRIGTSEEALEKAEKRGLDTGLTVSHPMDPDWHLPVYVANFILMDYGTGAIFGCPAHDQRDLDFARKYGLPVRDVFHARGSDEDVSDTAFVPPKTEPVTYVRGFAGEAETTGEQAIDAAIDFCEARGIGRGVTKYRLRDWGISRQRYWGCPIPVVHCDDCGTVPEKKENLPVELPRDVSFDRPGNPLDRHPTWRDVPCPNCGKPAKRETDTMDTFVDSSWYFARFTSPRAETPTDADDVAYWMNVDQYIGGVEHAILHLLYSRFFARAMHRTGHLPASAIEPFNALFTQGMVTHETYSTPGPSGSRIWHTPDEIARTEHGATLPDGTAVEVGPTIKMSKSKKNVVDPQDIVEQYGADTARWFVMSDSPPDRDVEWTAAGAEAAWKHLQRVWRLTSDVAETPADSTPLGNTPPGDAARELRRTTHRIIRDVTEDIEGFAFNKAVARLYEFTAAIARCKPDQPGAAAVRREAVEVMARLMMPMTPHLAEEMWAALGMEGLVSQAAWPQADPDLLTVDSVTLPIQINGKRRAEISVPADADKAAIEHLVMGDEKVQRYLEGQTPRKLIVVPGRIVNVVV</sequence>
<dbReference type="PANTHER" id="PTHR43740:SF2">
    <property type="entry name" value="LEUCINE--TRNA LIGASE, MITOCHONDRIAL"/>
    <property type="match status" value="1"/>
</dbReference>
<dbReference type="GO" id="GO:0005829">
    <property type="term" value="C:cytosol"/>
    <property type="evidence" value="ECO:0007669"/>
    <property type="project" value="TreeGrafter"/>
</dbReference>
<dbReference type="GO" id="GO:0002161">
    <property type="term" value="F:aminoacyl-tRNA deacylase activity"/>
    <property type="evidence" value="ECO:0007669"/>
    <property type="project" value="InterPro"/>
</dbReference>
<dbReference type="AlphaFoldDB" id="A0A6L5Z302"/>
<dbReference type="InterPro" id="IPR002300">
    <property type="entry name" value="aa-tRNA-synth_Ia"/>
</dbReference>
<dbReference type="RefSeq" id="WP_154447149.1">
    <property type="nucleotide sequence ID" value="NZ_WIND01000011.1"/>
</dbReference>
<evidence type="ECO:0000313" key="15">
    <source>
        <dbReference type="EMBL" id="MSU90659.1"/>
    </source>
</evidence>
<dbReference type="Gene3D" id="3.10.20.590">
    <property type="match status" value="1"/>
</dbReference>
<feature type="domain" description="Aminoacyl-tRNA synthetase class Ia" evidence="11">
    <location>
        <begin position="622"/>
        <end position="661"/>
    </location>
</feature>
<feature type="domain" description="Methionyl/Valyl/Leucyl/Isoleucyl-tRNA synthetase anticodon-binding" evidence="12">
    <location>
        <begin position="703"/>
        <end position="825"/>
    </location>
</feature>
<evidence type="ECO:0000256" key="7">
    <source>
        <dbReference type="ARBA" id="ARBA00023146"/>
    </source>
</evidence>
<feature type="domain" description="Leucyl-tRNA synthetase editing" evidence="14">
    <location>
        <begin position="221"/>
        <end position="374"/>
    </location>
</feature>
<proteinExistence type="inferred from homology"/>
<protein>
    <recommendedName>
        <fullName evidence="9">Leucine--tRNA ligase</fullName>
        <ecNumber evidence="9">6.1.1.4</ecNumber>
    </recommendedName>
    <alternativeName>
        <fullName evidence="9">Leucyl-tRNA synthetase</fullName>
        <shortName evidence="9">LeuRS</shortName>
    </alternativeName>
</protein>
<dbReference type="SUPFAM" id="SSF50677">
    <property type="entry name" value="ValRS/IleRS/LeuRS editing domain"/>
    <property type="match status" value="1"/>
</dbReference>
<dbReference type="Pfam" id="PF13603">
    <property type="entry name" value="tRNA-synt_1_2"/>
    <property type="match status" value="1"/>
</dbReference>
<dbReference type="InterPro" id="IPR001412">
    <property type="entry name" value="aa-tRNA-synth_I_CS"/>
</dbReference>
<dbReference type="Pfam" id="PF09334">
    <property type="entry name" value="tRNA-synt_1g"/>
    <property type="match status" value="1"/>
</dbReference>
<feature type="short sequence motif" description="'KMSKS' region" evidence="9">
    <location>
        <begin position="622"/>
        <end position="626"/>
    </location>
</feature>
<dbReference type="EMBL" id="WIND01000011">
    <property type="protein sequence ID" value="MSU90659.1"/>
    <property type="molecule type" value="Genomic_DNA"/>
</dbReference>
<evidence type="ECO:0000256" key="1">
    <source>
        <dbReference type="ARBA" id="ARBA00005594"/>
    </source>
</evidence>
<evidence type="ECO:0000256" key="4">
    <source>
        <dbReference type="ARBA" id="ARBA00022741"/>
    </source>
</evidence>
<keyword evidence="3 9" id="KW-0436">Ligase</keyword>
<dbReference type="Gene3D" id="2.20.28.290">
    <property type="match status" value="1"/>
</dbReference>
<keyword evidence="5 9" id="KW-0067">ATP-binding</keyword>
<evidence type="ECO:0000256" key="3">
    <source>
        <dbReference type="ARBA" id="ARBA00022598"/>
    </source>
</evidence>
<keyword evidence="6 9" id="KW-0648">Protein biosynthesis</keyword>
<dbReference type="GO" id="GO:0005524">
    <property type="term" value="F:ATP binding"/>
    <property type="evidence" value="ECO:0007669"/>
    <property type="project" value="UniProtKB-UniRule"/>
</dbReference>
<dbReference type="Gene3D" id="1.10.730.10">
    <property type="entry name" value="Isoleucyl-tRNA Synthetase, Domain 1"/>
    <property type="match status" value="2"/>
</dbReference>
<reference evidence="15 16" key="1">
    <citation type="submission" date="2019-10" db="EMBL/GenBank/DDBJ databases">
        <title>Cognatihalovulum marinum gen. nov. sp. nov., a new member of the family Rhodobacteraceae isolated from deep seawater of the Northwest Indian Ocean.</title>
        <authorList>
            <person name="Ruan C."/>
            <person name="Wang J."/>
            <person name="Zheng X."/>
            <person name="Song L."/>
            <person name="Zhu Y."/>
            <person name="Huang Y."/>
            <person name="Lu Z."/>
            <person name="Du W."/>
            <person name="Huang L."/>
            <person name="Dai X."/>
        </authorList>
    </citation>
    <scope>NUCLEOTIDE SEQUENCE [LARGE SCALE GENOMIC DNA]</scope>
    <source>
        <strain evidence="15 16">2CG4</strain>
    </source>
</reference>
<evidence type="ECO:0000259" key="12">
    <source>
        <dbReference type="Pfam" id="PF08264"/>
    </source>
</evidence>
<dbReference type="InterPro" id="IPR025709">
    <property type="entry name" value="Leu_tRNA-synth_edit"/>
</dbReference>
<evidence type="ECO:0000259" key="13">
    <source>
        <dbReference type="Pfam" id="PF09334"/>
    </source>
</evidence>
<feature type="domain" description="Aminoacyl-tRNA synthetase class Ia" evidence="11">
    <location>
        <begin position="424"/>
        <end position="581"/>
    </location>
</feature>
<dbReference type="GO" id="GO:0004823">
    <property type="term" value="F:leucine-tRNA ligase activity"/>
    <property type="evidence" value="ECO:0007669"/>
    <property type="project" value="UniProtKB-UniRule"/>
</dbReference>
<dbReference type="FunFam" id="3.10.20.590:FF:000001">
    <property type="entry name" value="Leucine--tRNA ligase"/>
    <property type="match status" value="1"/>
</dbReference>
<keyword evidence="2 9" id="KW-0963">Cytoplasm</keyword>
<dbReference type="FunFam" id="3.40.50.620:FF:000003">
    <property type="entry name" value="Leucine--tRNA ligase"/>
    <property type="match status" value="1"/>
</dbReference>
<dbReference type="InterPro" id="IPR009008">
    <property type="entry name" value="Val/Leu/Ile-tRNA-synth_edit"/>
</dbReference>
<dbReference type="GO" id="GO:0006429">
    <property type="term" value="P:leucyl-tRNA aminoacylation"/>
    <property type="evidence" value="ECO:0007669"/>
    <property type="project" value="UniProtKB-UniRule"/>
</dbReference>
<evidence type="ECO:0000259" key="14">
    <source>
        <dbReference type="Pfam" id="PF13603"/>
    </source>
</evidence>
<evidence type="ECO:0000256" key="2">
    <source>
        <dbReference type="ARBA" id="ARBA00022490"/>
    </source>
</evidence>
<keyword evidence="4 9" id="KW-0547">Nucleotide-binding</keyword>
<keyword evidence="7 9" id="KW-0030">Aminoacyl-tRNA synthetase</keyword>
<evidence type="ECO:0000256" key="10">
    <source>
        <dbReference type="RuleBase" id="RU363035"/>
    </source>
</evidence>
<evidence type="ECO:0000256" key="9">
    <source>
        <dbReference type="HAMAP-Rule" id="MF_00049"/>
    </source>
</evidence>
<dbReference type="SUPFAM" id="SSF52374">
    <property type="entry name" value="Nucleotidylyl transferase"/>
    <property type="match status" value="1"/>
</dbReference>
<evidence type="ECO:0000313" key="16">
    <source>
        <dbReference type="Proteomes" id="UP000474957"/>
    </source>
</evidence>
<comment type="catalytic activity">
    <reaction evidence="8 9">
        <text>tRNA(Leu) + L-leucine + ATP = L-leucyl-tRNA(Leu) + AMP + diphosphate</text>
        <dbReference type="Rhea" id="RHEA:11688"/>
        <dbReference type="Rhea" id="RHEA-COMP:9613"/>
        <dbReference type="Rhea" id="RHEA-COMP:9622"/>
        <dbReference type="ChEBI" id="CHEBI:30616"/>
        <dbReference type="ChEBI" id="CHEBI:33019"/>
        <dbReference type="ChEBI" id="CHEBI:57427"/>
        <dbReference type="ChEBI" id="CHEBI:78442"/>
        <dbReference type="ChEBI" id="CHEBI:78494"/>
        <dbReference type="ChEBI" id="CHEBI:456215"/>
        <dbReference type="EC" id="6.1.1.4"/>
    </reaction>
</comment>
<comment type="similarity">
    <text evidence="1 9 10">Belongs to the class-I aminoacyl-tRNA synthetase family.</text>
</comment>
<dbReference type="HAMAP" id="MF_00049_B">
    <property type="entry name" value="Leu_tRNA_synth_B"/>
    <property type="match status" value="1"/>
</dbReference>
<comment type="caution">
    <text evidence="15">The sequence shown here is derived from an EMBL/GenBank/DDBJ whole genome shotgun (WGS) entry which is preliminary data.</text>
</comment>
<dbReference type="PROSITE" id="PS00178">
    <property type="entry name" value="AA_TRNA_LIGASE_I"/>
    <property type="match status" value="1"/>
</dbReference>
<dbReference type="EC" id="6.1.1.4" evidence="9"/>
<accession>A0A6L5Z302</accession>
<dbReference type="Pfam" id="PF08264">
    <property type="entry name" value="Anticodon_1"/>
    <property type="match status" value="1"/>
</dbReference>
<feature type="binding site" evidence="9">
    <location>
        <position position="625"/>
    </location>
    <ligand>
        <name>ATP</name>
        <dbReference type="ChEBI" id="CHEBI:30616"/>
    </ligand>
</feature>
<dbReference type="InterPro" id="IPR009080">
    <property type="entry name" value="tRNAsynth_Ia_anticodon-bd"/>
</dbReference>
<dbReference type="Gene3D" id="3.90.740.10">
    <property type="entry name" value="Valyl/Leucyl/Isoleucyl-tRNA synthetase, editing domain"/>
    <property type="match status" value="1"/>
</dbReference>
<keyword evidence="16" id="KW-1185">Reference proteome</keyword>
<dbReference type="Pfam" id="PF00133">
    <property type="entry name" value="tRNA-synt_1"/>
    <property type="match status" value="2"/>
</dbReference>
<evidence type="ECO:0000259" key="11">
    <source>
        <dbReference type="Pfam" id="PF00133"/>
    </source>
</evidence>
<dbReference type="InterPro" id="IPR002302">
    <property type="entry name" value="Leu-tRNA-ligase"/>
</dbReference>
<dbReference type="CDD" id="cd07958">
    <property type="entry name" value="Anticodon_Ia_Leu_BEm"/>
    <property type="match status" value="1"/>
</dbReference>
<name>A0A6L5Z302_9RHOB</name>
<dbReference type="InterPro" id="IPR014729">
    <property type="entry name" value="Rossmann-like_a/b/a_fold"/>
</dbReference>